<proteinExistence type="predicted"/>
<dbReference type="EMBL" id="JBHTMU010000040">
    <property type="protein sequence ID" value="MFD1344182.1"/>
    <property type="molecule type" value="Genomic_DNA"/>
</dbReference>
<name>A0ABW3ZMU6_9RHOB</name>
<reference evidence="2" key="1">
    <citation type="journal article" date="2019" name="Int. J. Syst. Evol. Microbiol.">
        <title>The Global Catalogue of Microorganisms (GCM) 10K type strain sequencing project: providing services to taxonomists for standard genome sequencing and annotation.</title>
        <authorList>
            <consortium name="The Broad Institute Genomics Platform"/>
            <consortium name="The Broad Institute Genome Sequencing Center for Infectious Disease"/>
            <person name="Wu L."/>
            <person name="Ma J."/>
        </authorList>
    </citation>
    <scope>NUCLEOTIDE SEQUENCE [LARGE SCALE GENOMIC DNA]</scope>
    <source>
        <strain evidence="2">CCUG 62953</strain>
    </source>
</reference>
<accession>A0ABW3ZMU6</accession>
<evidence type="ECO:0000313" key="2">
    <source>
        <dbReference type="Proteomes" id="UP001597135"/>
    </source>
</evidence>
<dbReference type="Proteomes" id="UP001597135">
    <property type="component" value="Unassembled WGS sequence"/>
</dbReference>
<feature type="non-terminal residue" evidence="1">
    <location>
        <position position="280"/>
    </location>
</feature>
<sequence length="280" mass="30359">MSRFDTVLVADWSAAQGRRRAGKDAIWIAVARDGRLAPARHFPTRLEAEEWLAHTIRDETDAGRRVLAGFDFPFGYPSGTARALTGRDDVFALWDWLAARIADDPDGTNNRFEVASEINRLFPGIGPFWGKSSRAAHPDIPYGGRERTAEVPEKRACDLAAKASSSVWQLAFPPTVGGQALMGIPMLSRLRQLPGCAVWPFEPWAEAAAVLVEIWPGLIEEAVKAEIAAAEGAAPVRDRVQVEALARALAALPEAELAGMMAVEAPEEGWILGAGQSERL</sequence>
<protein>
    <submittedName>
        <fullName evidence="1">Molybdopterin molybdenumtransferase MoeA</fullName>
    </submittedName>
</protein>
<evidence type="ECO:0000313" key="1">
    <source>
        <dbReference type="EMBL" id="MFD1344182.1"/>
    </source>
</evidence>
<organism evidence="1 2">
    <name type="scientific">Litorisediminicola beolgyonensis</name>
    <dbReference type="NCBI Taxonomy" id="1173614"/>
    <lineage>
        <taxon>Bacteria</taxon>
        <taxon>Pseudomonadati</taxon>
        <taxon>Pseudomonadota</taxon>
        <taxon>Alphaproteobacteria</taxon>
        <taxon>Rhodobacterales</taxon>
        <taxon>Paracoccaceae</taxon>
        <taxon>Litorisediminicola</taxon>
    </lineage>
</organism>
<comment type="caution">
    <text evidence="1">The sequence shown here is derived from an EMBL/GenBank/DDBJ whole genome shotgun (WGS) entry which is preliminary data.</text>
</comment>
<gene>
    <name evidence="1" type="ORF">ACFQ4E_17255</name>
</gene>
<keyword evidence="2" id="KW-1185">Reference proteome</keyword>